<dbReference type="Pfam" id="PF00535">
    <property type="entry name" value="Glycos_transf_2"/>
    <property type="match status" value="1"/>
</dbReference>
<reference evidence="5 6" key="1">
    <citation type="submission" date="2016-12" db="EMBL/GenBank/DDBJ databases">
        <authorList>
            <person name="Song W.-J."/>
            <person name="Kurnit D.M."/>
        </authorList>
    </citation>
    <scope>NUCLEOTIDE SEQUENCE [LARGE SCALE GENOMIC DNA]</scope>
    <source>
        <strain evidence="5 6">DSM 11393</strain>
    </source>
</reference>
<keyword evidence="3 5" id="KW-0808">Transferase</keyword>
<evidence type="ECO:0000256" key="1">
    <source>
        <dbReference type="ARBA" id="ARBA00006739"/>
    </source>
</evidence>
<dbReference type="Proteomes" id="UP000186469">
    <property type="component" value="Unassembled WGS sequence"/>
</dbReference>
<dbReference type="AlphaFoldDB" id="A0A1M7RRY1"/>
<dbReference type="PANTHER" id="PTHR43179:SF12">
    <property type="entry name" value="GALACTOFURANOSYLTRANSFERASE GLFT2"/>
    <property type="match status" value="1"/>
</dbReference>
<name>A0A1M7RRY1_9BACT</name>
<proteinExistence type="inferred from homology"/>
<dbReference type="SUPFAM" id="SSF53448">
    <property type="entry name" value="Nucleotide-diphospho-sugar transferases"/>
    <property type="match status" value="1"/>
</dbReference>
<dbReference type="InterPro" id="IPR029044">
    <property type="entry name" value="Nucleotide-diphossugar_trans"/>
</dbReference>
<dbReference type="GO" id="GO:0016757">
    <property type="term" value="F:glycosyltransferase activity"/>
    <property type="evidence" value="ECO:0007669"/>
    <property type="project" value="UniProtKB-KW"/>
</dbReference>
<dbReference type="InterPro" id="IPR001173">
    <property type="entry name" value="Glyco_trans_2-like"/>
</dbReference>
<dbReference type="EMBL" id="FRDI01000002">
    <property type="protein sequence ID" value="SHN49077.1"/>
    <property type="molecule type" value="Genomic_DNA"/>
</dbReference>
<protein>
    <submittedName>
        <fullName evidence="5">Glycosyltransferase, GT2 family</fullName>
    </submittedName>
</protein>
<dbReference type="Gene3D" id="3.90.550.10">
    <property type="entry name" value="Spore Coat Polysaccharide Biosynthesis Protein SpsA, Chain A"/>
    <property type="match status" value="1"/>
</dbReference>
<dbReference type="STRING" id="1121455.SAMN02745728_00093"/>
<dbReference type="RefSeq" id="WP_072695388.1">
    <property type="nucleotide sequence ID" value="NZ_FRDI01000002.1"/>
</dbReference>
<organism evidence="5 6">
    <name type="scientific">Desulfovibrio litoralis DSM 11393</name>
    <dbReference type="NCBI Taxonomy" id="1121455"/>
    <lineage>
        <taxon>Bacteria</taxon>
        <taxon>Pseudomonadati</taxon>
        <taxon>Thermodesulfobacteriota</taxon>
        <taxon>Desulfovibrionia</taxon>
        <taxon>Desulfovibrionales</taxon>
        <taxon>Desulfovibrionaceae</taxon>
        <taxon>Desulfovibrio</taxon>
    </lineage>
</organism>
<evidence type="ECO:0000313" key="6">
    <source>
        <dbReference type="Proteomes" id="UP000186469"/>
    </source>
</evidence>
<dbReference type="OrthoDB" id="5444068at2"/>
<comment type="similarity">
    <text evidence="1">Belongs to the glycosyltransferase 2 family.</text>
</comment>
<keyword evidence="2" id="KW-0328">Glycosyltransferase</keyword>
<feature type="domain" description="Glycosyltransferase 2-like" evidence="4">
    <location>
        <begin position="71"/>
        <end position="178"/>
    </location>
</feature>
<keyword evidence="6" id="KW-1185">Reference proteome</keyword>
<gene>
    <name evidence="5" type="ORF">SAMN02745728_00093</name>
</gene>
<evidence type="ECO:0000313" key="5">
    <source>
        <dbReference type="EMBL" id="SHN49077.1"/>
    </source>
</evidence>
<sequence>MNQEEQSIFQHIENTSMQNIYACNIFLQAQNALQQKDFILAYKLMNIYRNSILYNDLKTVDNRTNKNPKASVIVVAYNTQEDLITCLQSVMDGNEKDIEIIVVDNGKNDSVVPILLKMDILYIKTPINLILSEGRNIGVHFATAPICIFLDDDAIAPPNFVEKILDVLLDTNLSAIRGKILPKTTTAFQIAEPCYDLGDIPIPSVINTEGNSAWRTNIYKEFDGMDPLLFGHEGTELSYRIHQKYSKDATFYFPTIYIYHDSAHDEQKSVIKEARHQLMRKYLNWKKEQKVKIAQTIKQNTLVNLEQRYKKASQWRKVLSLCLLDPKRLKTNIYNKYIENTKRNSLEK</sequence>
<evidence type="ECO:0000259" key="4">
    <source>
        <dbReference type="Pfam" id="PF00535"/>
    </source>
</evidence>
<dbReference type="PANTHER" id="PTHR43179">
    <property type="entry name" value="RHAMNOSYLTRANSFERASE WBBL"/>
    <property type="match status" value="1"/>
</dbReference>
<accession>A0A1M7RRY1</accession>
<evidence type="ECO:0000256" key="2">
    <source>
        <dbReference type="ARBA" id="ARBA00022676"/>
    </source>
</evidence>
<evidence type="ECO:0000256" key="3">
    <source>
        <dbReference type="ARBA" id="ARBA00022679"/>
    </source>
</evidence>